<accession>A0A0K6IS63</accession>
<organism evidence="11 12">
    <name type="scientific">Tepidiphilus thermophilus</name>
    <dbReference type="NCBI Taxonomy" id="876478"/>
    <lineage>
        <taxon>Bacteria</taxon>
        <taxon>Pseudomonadati</taxon>
        <taxon>Pseudomonadota</taxon>
        <taxon>Hydrogenophilia</taxon>
        <taxon>Hydrogenophilales</taxon>
        <taxon>Hydrogenophilaceae</taxon>
        <taxon>Tepidiphilus</taxon>
    </lineage>
</organism>
<dbReference type="GO" id="GO:0004818">
    <property type="term" value="F:glutamate-tRNA ligase activity"/>
    <property type="evidence" value="ECO:0007669"/>
    <property type="project" value="TreeGrafter"/>
</dbReference>
<dbReference type="GO" id="GO:0006400">
    <property type="term" value="P:tRNA modification"/>
    <property type="evidence" value="ECO:0007669"/>
    <property type="project" value="InterPro"/>
</dbReference>
<feature type="domain" description="Glutamyl/glutaminyl-tRNA synthetase class Ib catalytic" evidence="10">
    <location>
        <begin position="24"/>
        <end position="257"/>
    </location>
</feature>
<feature type="binding site" evidence="7">
    <location>
        <position position="121"/>
    </location>
    <ligand>
        <name>Zn(2+)</name>
        <dbReference type="ChEBI" id="CHEBI:29105"/>
    </ligand>
</feature>
<evidence type="ECO:0000256" key="4">
    <source>
        <dbReference type="ARBA" id="ARBA00022833"/>
    </source>
</evidence>
<dbReference type="HAMAP" id="MF_01428">
    <property type="entry name" value="Glu_Q_tRNA_synth"/>
    <property type="match status" value="1"/>
</dbReference>
<dbReference type="Gene3D" id="3.40.50.620">
    <property type="entry name" value="HUPs"/>
    <property type="match status" value="1"/>
</dbReference>
<dbReference type="GO" id="GO:0006424">
    <property type="term" value="P:glutamyl-tRNA aminoacylation"/>
    <property type="evidence" value="ECO:0007669"/>
    <property type="project" value="InterPro"/>
</dbReference>
<feature type="binding site" evidence="7">
    <location>
        <position position="214"/>
    </location>
    <ligand>
        <name>L-glutamate</name>
        <dbReference type="ChEBI" id="CHEBI:29985"/>
    </ligand>
</feature>
<keyword evidence="3 7" id="KW-0547">Nucleotide-binding</keyword>
<evidence type="ECO:0000256" key="7">
    <source>
        <dbReference type="HAMAP-Rule" id="MF_01428"/>
    </source>
</evidence>
<name>A0A0K6IS63_9PROT</name>
<evidence type="ECO:0000259" key="10">
    <source>
        <dbReference type="Pfam" id="PF00749"/>
    </source>
</evidence>
<evidence type="ECO:0000256" key="1">
    <source>
        <dbReference type="ARBA" id="ARBA00022598"/>
    </source>
</evidence>
<dbReference type="AlphaFoldDB" id="A0A0K6IS63"/>
<feature type="region of interest" description="Disordered" evidence="9">
    <location>
        <begin position="1"/>
        <end position="24"/>
    </location>
</feature>
<comment type="cofactor">
    <cofactor evidence="7">
        <name>Zn(2+)</name>
        <dbReference type="ChEBI" id="CHEBI:29105"/>
    </cofactor>
    <text evidence="7">Binds 1 zinc ion per subunit.</text>
</comment>
<dbReference type="EC" id="6.1.1.-" evidence="7"/>
<dbReference type="GO" id="GO:0008270">
    <property type="term" value="F:zinc ion binding"/>
    <property type="evidence" value="ECO:0007669"/>
    <property type="project" value="UniProtKB-UniRule"/>
</dbReference>
<dbReference type="GO" id="GO:0005829">
    <property type="term" value="C:cytosol"/>
    <property type="evidence" value="ECO:0007669"/>
    <property type="project" value="TreeGrafter"/>
</dbReference>
<feature type="binding site" evidence="7">
    <location>
        <position position="143"/>
    </location>
    <ligand>
        <name>Zn(2+)</name>
        <dbReference type="ChEBI" id="CHEBI:29105"/>
    </ligand>
</feature>
<feature type="short sequence motif" description="'HIGH' region" evidence="7">
    <location>
        <begin position="30"/>
        <end position="40"/>
    </location>
</feature>
<feature type="binding site" evidence="7">
    <location>
        <position position="139"/>
    </location>
    <ligand>
        <name>Zn(2+)</name>
        <dbReference type="ChEBI" id="CHEBI:29105"/>
    </ligand>
</feature>
<dbReference type="SUPFAM" id="SSF52374">
    <property type="entry name" value="Nucleotidylyl transferase"/>
    <property type="match status" value="1"/>
</dbReference>
<dbReference type="PANTHER" id="PTHR43311:SF1">
    <property type="entry name" value="GLUTAMYL-Q TRNA(ASP) SYNTHETASE"/>
    <property type="match status" value="1"/>
</dbReference>
<keyword evidence="6 7" id="KW-0030">Aminoacyl-tRNA synthetase</keyword>
<protein>
    <recommendedName>
        <fullName evidence="7">Glutamyl-Q tRNA(Asp) synthetase</fullName>
        <shortName evidence="7">Glu-Q-RSs</shortName>
        <ecNumber evidence="7">6.1.1.-</ecNumber>
    </recommendedName>
</protein>
<feature type="binding site" evidence="7">
    <location>
        <position position="119"/>
    </location>
    <ligand>
        <name>Zn(2+)</name>
        <dbReference type="ChEBI" id="CHEBI:29105"/>
    </ligand>
</feature>
<dbReference type="Pfam" id="PF00749">
    <property type="entry name" value="tRNA-synt_1c"/>
    <property type="match status" value="1"/>
</dbReference>
<proteinExistence type="inferred from homology"/>
<reference evidence="12" key="1">
    <citation type="submission" date="2015-08" db="EMBL/GenBank/DDBJ databases">
        <authorList>
            <person name="Babu N.S."/>
            <person name="Beckwith C.J."/>
            <person name="Beseler K.G."/>
            <person name="Brison A."/>
            <person name="Carone J.V."/>
            <person name="Caskin T.P."/>
            <person name="Diamond M."/>
            <person name="Durham M.E."/>
            <person name="Foxe J.M."/>
            <person name="Go M."/>
            <person name="Henderson B.A."/>
            <person name="Jones I.B."/>
            <person name="McGettigan J.A."/>
            <person name="Micheletti S.J."/>
            <person name="Nasrallah M.E."/>
            <person name="Ortiz D."/>
            <person name="Piller C.R."/>
            <person name="Privatt S.R."/>
            <person name="Schneider S.L."/>
            <person name="Sharp S."/>
            <person name="Smith T.C."/>
            <person name="Stanton J.D."/>
            <person name="Ullery H.E."/>
            <person name="Wilson R.J."/>
            <person name="Serrano M.G."/>
            <person name="Buck G."/>
            <person name="Lee V."/>
            <person name="Wang Y."/>
            <person name="Carvalho R."/>
            <person name="Voegtly L."/>
            <person name="Shi R."/>
            <person name="Duckworth R."/>
            <person name="Johnson A."/>
            <person name="Loviza R."/>
            <person name="Walstead R."/>
            <person name="Shah Z."/>
            <person name="Kiflezghi M."/>
            <person name="Wade K."/>
            <person name="Ball S.L."/>
            <person name="Bradley K.W."/>
            <person name="Asai D.J."/>
            <person name="Bowman C.A."/>
            <person name="Russell D.A."/>
            <person name="Pope W.H."/>
            <person name="Jacobs-Sera D."/>
            <person name="Hendrix R.W."/>
            <person name="Hatfull G.F."/>
        </authorList>
    </citation>
    <scope>NUCLEOTIDE SEQUENCE [LARGE SCALE GENOMIC DNA]</scope>
    <source>
        <strain evidence="12">JCM 19170</strain>
    </source>
</reference>
<evidence type="ECO:0000256" key="6">
    <source>
        <dbReference type="ARBA" id="ARBA00023146"/>
    </source>
</evidence>
<keyword evidence="8" id="KW-0648">Protein biosynthesis</keyword>
<dbReference type="Proteomes" id="UP000182108">
    <property type="component" value="Unassembled WGS sequence"/>
</dbReference>
<dbReference type="InterPro" id="IPR014729">
    <property type="entry name" value="Rossmann-like_a/b/a_fold"/>
</dbReference>
<evidence type="ECO:0000256" key="5">
    <source>
        <dbReference type="ARBA" id="ARBA00022840"/>
    </source>
</evidence>
<dbReference type="RefSeq" id="WP_198288972.1">
    <property type="nucleotide sequence ID" value="NZ_CYHH01000002.1"/>
</dbReference>
<dbReference type="InterPro" id="IPR022380">
    <property type="entry name" value="Glu-Q_tRNA(Asp)_Synthase"/>
</dbReference>
<dbReference type="NCBIfam" id="TIGR03838">
    <property type="entry name" value="queuosine_YadB"/>
    <property type="match status" value="1"/>
</dbReference>
<dbReference type="EMBL" id="CYHH01000002">
    <property type="protein sequence ID" value="CUB05924.1"/>
    <property type="molecule type" value="Genomic_DNA"/>
</dbReference>
<keyword evidence="4 7" id="KW-0862">Zinc</keyword>
<dbReference type="InterPro" id="IPR049940">
    <property type="entry name" value="GluQ/Sye"/>
</dbReference>
<evidence type="ECO:0000313" key="11">
    <source>
        <dbReference type="EMBL" id="CUB05924.1"/>
    </source>
</evidence>
<dbReference type="PRINTS" id="PR00987">
    <property type="entry name" value="TRNASYNTHGLU"/>
</dbReference>
<dbReference type="NCBIfam" id="NF004314">
    <property type="entry name" value="PRK05710.1-3"/>
    <property type="match status" value="1"/>
</dbReference>
<sequence length="319" mass="34623">MPSFPAMPQATMKHPPRAAPPSPVVGRFAPSPTGRLHFGSLLAALASHCDARSRGGRWLVRIDDLDAARAIPGMDADILRTLEAYGFSWDGEVAYQSRNLIHYEAAFATLRDRGWLYPCGCSRRDLAEAPRAIDGSTLYPGTCREGLPPGRTARAWRFRAEGCVVFDDRIQGRVVEDLPREVGDFVVKRADGVFAYQLAVVIDDALGGVTDVVRGADLLGSTARQIALHRALGLPVPRYAHLPVAVDARGDKLSKQTRARPLEAAEASVRLAQALDFLGHTPPAELRGAPPAELLAWAVAHWKIDEVPALRQCLHPDGL</sequence>
<comment type="similarity">
    <text evidence="7">Belongs to the class-I aminoacyl-tRNA synthetase family. GluQ subfamily.</text>
</comment>
<evidence type="ECO:0000256" key="8">
    <source>
        <dbReference type="RuleBase" id="RU363037"/>
    </source>
</evidence>
<feature type="binding site" evidence="7">
    <location>
        <position position="255"/>
    </location>
    <ligand>
        <name>ATP</name>
        <dbReference type="ChEBI" id="CHEBI:30616"/>
    </ligand>
</feature>
<evidence type="ECO:0000256" key="3">
    <source>
        <dbReference type="ARBA" id="ARBA00022741"/>
    </source>
</evidence>
<feature type="short sequence motif" description="'KMSKS' region" evidence="7">
    <location>
        <begin position="252"/>
        <end position="256"/>
    </location>
</feature>
<evidence type="ECO:0000256" key="2">
    <source>
        <dbReference type="ARBA" id="ARBA00022723"/>
    </source>
</evidence>
<feature type="binding site" evidence="7">
    <location>
        <position position="63"/>
    </location>
    <ligand>
        <name>L-glutamate</name>
        <dbReference type="ChEBI" id="CHEBI:29985"/>
    </ligand>
</feature>
<evidence type="ECO:0000313" key="12">
    <source>
        <dbReference type="Proteomes" id="UP000182108"/>
    </source>
</evidence>
<keyword evidence="1 7" id="KW-0436">Ligase</keyword>
<evidence type="ECO:0000256" key="9">
    <source>
        <dbReference type="SAM" id="MobiDB-lite"/>
    </source>
</evidence>
<dbReference type="PANTHER" id="PTHR43311">
    <property type="entry name" value="GLUTAMATE--TRNA LIGASE"/>
    <property type="match status" value="1"/>
</dbReference>
<dbReference type="FunFam" id="3.40.50.620:FF:000093">
    <property type="entry name" value="Glutamyl-Q tRNA(Asp) synthetase"/>
    <property type="match status" value="1"/>
</dbReference>
<gene>
    <name evidence="7" type="primary">gluQ</name>
    <name evidence="11" type="ORF">Ga0061068_102202</name>
</gene>
<dbReference type="InterPro" id="IPR000924">
    <property type="entry name" value="Glu/Gln-tRNA-synth"/>
</dbReference>
<dbReference type="GO" id="GO:0005524">
    <property type="term" value="F:ATP binding"/>
    <property type="evidence" value="ECO:0007669"/>
    <property type="project" value="UniProtKB-KW"/>
</dbReference>
<keyword evidence="2 7" id="KW-0479">Metal-binding</keyword>
<dbReference type="InterPro" id="IPR020058">
    <property type="entry name" value="Glu/Gln-tRNA-synth_Ib_cat-dom"/>
</dbReference>
<keyword evidence="12" id="KW-1185">Reference proteome</keyword>
<feature type="binding site" evidence="7">
    <location>
        <position position="196"/>
    </location>
    <ligand>
        <name>L-glutamate</name>
        <dbReference type="ChEBI" id="CHEBI:29985"/>
    </ligand>
</feature>
<feature type="binding site" evidence="7">
    <location>
        <begin position="27"/>
        <end position="31"/>
    </location>
    <ligand>
        <name>L-glutamate</name>
        <dbReference type="ChEBI" id="CHEBI:29985"/>
    </ligand>
</feature>
<keyword evidence="5 7" id="KW-0067">ATP-binding</keyword>
<comment type="function">
    <text evidence="7">Catalyzes the tRNA-independent activation of glutamate in presence of ATP and the subsequent transfer of glutamate onto a tRNA(Asp). Glutamate is transferred on the 2-amino-5-(4,5-dihydroxy-2-cyclopenten-1-yl) moiety of the queuosine in the wobble position of the QUC anticodon.</text>
</comment>